<dbReference type="AlphaFoldDB" id="A0A1H6SS47"/>
<evidence type="ECO:0000256" key="6">
    <source>
        <dbReference type="ARBA" id="ARBA00022801"/>
    </source>
</evidence>
<evidence type="ECO:0000256" key="1">
    <source>
        <dbReference type="ARBA" id="ARBA00022490"/>
    </source>
</evidence>
<evidence type="ECO:0000256" key="2">
    <source>
        <dbReference type="ARBA" id="ARBA00022517"/>
    </source>
</evidence>
<dbReference type="CDD" id="cd04466">
    <property type="entry name" value="S1_YloQ_GTPase"/>
    <property type="match status" value="1"/>
</dbReference>
<dbReference type="PROSITE" id="PS51721">
    <property type="entry name" value="G_CP"/>
    <property type="match status" value="1"/>
</dbReference>
<keyword evidence="9 10" id="KW-0342">GTP-binding</keyword>
<evidence type="ECO:0000256" key="5">
    <source>
        <dbReference type="ARBA" id="ARBA00022741"/>
    </source>
</evidence>
<dbReference type="STRING" id="426757.SAMN04488127_0242"/>
<dbReference type="GO" id="GO:0005525">
    <property type="term" value="F:GTP binding"/>
    <property type="evidence" value="ECO:0007669"/>
    <property type="project" value="UniProtKB-UniRule"/>
</dbReference>
<evidence type="ECO:0000313" key="14">
    <source>
        <dbReference type="Proteomes" id="UP000199200"/>
    </source>
</evidence>
<comment type="subunit">
    <text evidence="10">Monomer. Associates with 30S ribosomal subunit, binds 16S rRNA.</text>
</comment>
<keyword evidence="2 10" id="KW-0690">Ribosome biogenesis</keyword>
<feature type="binding site" evidence="10">
    <location>
        <position position="259"/>
    </location>
    <ligand>
        <name>Zn(2+)</name>
        <dbReference type="ChEBI" id="CHEBI:29105"/>
    </ligand>
</feature>
<keyword evidence="3 10" id="KW-0479">Metal-binding</keyword>
<comment type="function">
    <text evidence="10">One of several proteins that assist in the late maturation steps of the functional core of the 30S ribosomal subunit. Helps release RbfA from mature subunits. May play a role in the assembly of ribosomal proteins into the subunit. Circularly permuted GTPase that catalyzes slow GTP hydrolysis, GTPase activity is stimulated by the 30S ribosomal subunit.</text>
</comment>
<keyword evidence="6 10" id="KW-0378">Hydrolase</keyword>
<keyword evidence="8 10" id="KW-0694">RNA-binding</keyword>
<dbReference type="GO" id="GO:0046872">
    <property type="term" value="F:metal ion binding"/>
    <property type="evidence" value="ECO:0007669"/>
    <property type="project" value="UniProtKB-KW"/>
</dbReference>
<dbReference type="Gene3D" id="3.40.50.300">
    <property type="entry name" value="P-loop containing nucleotide triphosphate hydrolases"/>
    <property type="match status" value="1"/>
</dbReference>
<gene>
    <name evidence="10" type="primary">rsgA</name>
    <name evidence="13" type="ORF">SAMN04488127_0242</name>
</gene>
<dbReference type="SUPFAM" id="SSF52540">
    <property type="entry name" value="P-loop containing nucleoside triphosphate hydrolases"/>
    <property type="match status" value="1"/>
</dbReference>
<dbReference type="InterPro" id="IPR010914">
    <property type="entry name" value="RsgA_GTPase_dom"/>
</dbReference>
<evidence type="ECO:0000313" key="13">
    <source>
        <dbReference type="EMBL" id="SEI70713.1"/>
    </source>
</evidence>
<keyword evidence="14" id="KW-1185">Reference proteome</keyword>
<dbReference type="InterPro" id="IPR031944">
    <property type="entry name" value="RsgA_N"/>
</dbReference>
<comment type="cofactor">
    <cofactor evidence="10">
        <name>Zn(2+)</name>
        <dbReference type="ChEBI" id="CHEBI:29105"/>
    </cofactor>
    <text evidence="10">Binds 1 zinc ion per subunit.</text>
</comment>
<dbReference type="CDD" id="cd01854">
    <property type="entry name" value="YjeQ_EngC"/>
    <property type="match status" value="1"/>
</dbReference>
<proteinExistence type="inferred from homology"/>
<dbReference type="GO" id="GO:0003924">
    <property type="term" value="F:GTPase activity"/>
    <property type="evidence" value="ECO:0007669"/>
    <property type="project" value="UniProtKB-UniRule"/>
</dbReference>
<dbReference type="EMBL" id="FNZF01000001">
    <property type="protein sequence ID" value="SEI70713.1"/>
    <property type="molecule type" value="Genomic_DNA"/>
</dbReference>
<keyword evidence="1 10" id="KW-0963">Cytoplasm</keyword>
<keyword evidence="5 10" id="KW-0547">Nucleotide-binding</keyword>
<feature type="binding site" evidence="10">
    <location>
        <begin position="178"/>
        <end position="186"/>
    </location>
    <ligand>
        <name>GTP</name>
        <dbReference type="ChEBI" id="CHEBI:37565"/>
    </ligand>
</feature>
<dbReference type="NCBIfam" id="TIGR00157">
    <property type="entry name" value="ribosome small subunit-dependent GTPase A"/>
    <property type="match status" value="1"/>
</dbReference>
<feature type="binding site" evidence="10">
    <location>
        <position position="272"/>
    </location>
    <ligand>
        <name>Zn(2+)</name>
        <dbReference type="ChEBI" id="CHEBI:29105"/>
    </ligand>
</feature>
<evidence type="ECO:0000256" key="4">
    <source>
        <dbReference type="ARBA" id="ARBA00022730"/>
    </source>
</evidence>
<comment type="subcellular location">
    <subcellularLocation>
        <location evidence="10">Cytoplasm</location>
    </subcellularLocation>
</comment>
<dbReference type="GO" id="GO:0019843">
    <property type="term" value="F:rRNA binding"/>
    <property type="evidence" value="ECO:0007669"/>
    <property type="project" value="UniProtKB-KW"/>
</dbReference>
<dbReference type="InterPro" id="IPR030378">
    <property type="entry name" value="G_CP_dom"/>
</dbReference>
<dbReference type="GO" id="GO:0042274">
    <property type="term" value="P:ribosomal small subunit biogenesis"/>
    <property type="evidence" value="ECO:0007669"/>
    <property type="project" value="UniProtKB-UniRule"/>
</dbReference>
<sequence>MHGSDSEREGESLKHGQIRKALSGFYYLYDQGETVRSKGRGVFRVRGVTPLVGDLVDYEKDGENDAVIVNVHDRKNELVRPPIANVDQALLVFSVKEPNFSPKLLDRFLAVIESYDVEPVIIMTKTDLLDDGGREKIRRYKEYYRSIGYTVLETSIGDGSVASELGPIIEGKTSVLTGQSGVGKSTLLNTLMPELELKTDEISDSLGRGRHTTRHVELIEFAGGLVADTPGFSSLDFDHIEKEDLARCFAEFAELSENCKFRGCLHLKEPKCAVKSAVESGEAEQFRYDHYIQFLQEIIDRKPRYPS</sequence>
<organism evidence="13 14">
    <name type="scientific">Bhargavaea ginsengi</name>
    <dbReference type="NCBI Taxonomy" id="426757"/>
    <lineage>
        <taxon>Bacteria</taxon>
        <taxon>Bacillati</taxon>
        <taxon>Bacillota</taxon>
        <taxon>Bacilli</taxon>
        <taxon>Bacillales</taxon>
        <taxon>Caryophanaceae</taxon>
        <taxon>Bhargavaea</taxon>
    </lineage>
</organism>
<evidence type="ECO:0000256" key="7">
    <source>
        <dbReference type="ARBA" id="ARBA00022833"/>
    </source>
</evidence>
<reference evidence="14" key="1">
    <citation type="submission" date="2016-10" db="EMBL/GenBank/DDBJ databases">
        <authorList>
            <person name="Varghese N."/>
            <person name="Submissions S."/>
        </authorList>
    </citation>
    <scope>NUCLEOTIDE SEQUENCE [LARGE SCALE GENOMIC DNA]</scope>
    <source>
        <strain evidence="14">CGMCC 1.6763</strain>
    </source>
</reference>
<dbReference type="Gene3D" id="2.40.50.140">
    <property type="entry name" value="Nucleic acid-binding proteins"/>
    <property type="match status" value="1"/>
</dbReference>
<evidence type="ECO:0000256" key="9">
    <source>
        <dbReference type="ARBA" id="ARBA00023134"/>
    </source>
</evidence>
<dbReference type="Pfam" id="PF16745">
    <property type="entry name" value="RsgA_N"/>
    <property type="match status" value="1"/>
</dbReference>
<dbReference type="GO" id="GO:0005737">
    <property type="term" value="C:cytoplasm"/>
    <property type="evidence" value="ECO:0007669"/>
    <property type="project" value="UniProtKB-SubCell"/>
</dbReference>
<dbReference type="PROSITE" id="PS50936">
    <property type="entry name" value="ENGC_GTPASE"/>
    <property type="match status" value="1"/>
</dbReference>
<feature type="binding site" evidence="10">
    <location>
        <position position="266"/>
    </location>
    <ligand>
        <name>Zn(2+)</name>
        <dbReference type="ChEBI" id="CHEBI:29105"/>
    </ligand>
</feature>
<keyword evidence="4 10" id="KW-0699">rRNA-binding</keyword>
<dbReference type="PANTHER" id="PTHR32120:SF11">
    <property type="entry name" value="SMALL RIBOSOMAL SUBUNIT BIOGENESIS GTPASE RSGA 1, MITOCHONDRIAL-RELATED"/>
    <property type="match status" value="1"/>
</dbReference>
<dbReference type="Proteomes" id="UP000199200">
    <property type="component" value="Unassembled WGS sequence"/>
</dbReference>
<evidence type="ECO:0000256" key="8">
    <source>
        <dbReference type="ARBA" id="ARBA00022884"/>
    </source>
</evidence>
<evidence type="ECO:0000259" key="12">
    <source>
        <dbReference type="PROSITE" id="PS51721"/>
    </source>
</evidence>
<dbReference type="SUPFAM" id="SSF50249">
    <property type="entry name" value="Nucleic acid-binding proteins"/>
    <property type="match status" value="1"/>
</dbReference>
<comment type="similarity">
    <text evidence="10">Belongs to the TRAFAC class YlqF/YawG GTPase family. RsgA subfamily.</text>
</comment>
<feature type="domain" description="EngC GTPase" evidence="11">
    <location>
        <begin position="84"/>
        <end position="233"/>
    </location>
</feature>
<evidence type="ECO:0000256" key="10">
    <source>
        <dbReference type="HAMAP-Rule" id="MF_01820"/>
    </source>
</evidence>
<dbReference type="Pfam" id="PF03193">
    <property type="entry name" value="RsgA_GTPase"/>
    <property type="match status" value="1"/>
</dbReference>
<dbReference type="HAMAP" id="MF_01820">
    <property type="entry name" value="GTPase_RsgA"/>
    <property type="match status" value="1"/>
</dbReference>
<keyword evidence="7 10" id="KW-0862">Zinc</keyword>
<evidence type="ECO:0000259" key="11">
    <source>
        <dbReference type="PROSITE" id="PS50936"/>
    </source>
</evidence>
<dbReference type="Gene3D" id="1.10.40.50">
    <property type="entry name" value="Probable gtpase engc, domain 3"/>
    <property type="match status" value="1"/>
</dbReference>
<name>A0A1H6SS47_9BACL</name>
<accession>A0A1H6SS47</accession>
<dbReference type="PANTHER" id="PTHR32120">
    <property type="entry name" value="SMALL RIBOSOMAL SUBUNIT BIOGENESIS GTPASE RSGA"/>
    <property type="match status" value="1"/>
</dbReference>
<dbReference type="InterPro" id="IPR027417">
    <property type="entry name" value="P-loop_NTPase"/>
</dbReference>
<dbReference type="EC" id="3.6.1.-" evidence="10"/>
<protein>
    <recommendedName>
        <fullName evidence="10">Small ribosomal subunit biogenesis GTPase RsgA</fullName>
        <ecNumber evidence="10">3.6.1.-</ecNumber>
    </recommendedName>
</protein>
<dbReference type="InterPro" id="IPR004881">
    <property type="entry name" value="Ribosome_biogen_GTPase_RsgA"/>
</dbReference>
<dbReference type="InterPro" id="IPR012340">
    <property type="entry name" value="NA-bd_OB-fold"/>
</dbReference>
<evidence type="ECO:0000256" key="3">
    <source>
        <dbReference type="ARBA" id="ARBA00022723"/>
    </source>
</evidence>
<feature type="domain" description="CP-type G" evidence="12">
    <location>
        <begin position="75"/>
        <end position="235"/>
    </location>
</feature>
<feature type="binding site" evidence="10">
    <location>
        <begin position="124"/>
        <end position="127"/>
    </location>
    <ligand>
        <name>GTP</name>
        <dbReference type="ChEBI" id="CHEBI:37565"/>
    </ligand>
</feature>
<feature type="binding site" evidence="10">
    <location>
        <position position="264"/>
    </location>
    <ligand>
        <name>Zn(2+)</name>
        <dbReference type="ChEBI" id="CHEBI:29105"/>
    </ligand>
</feature>